<dbReference type="RefSeq" id="WP_146455541.1">
    <property type="nucleotide sequence ID" value="NZ_SJPW01000002.1"/>
</dbReference>
<protein>
    <submittedName>
        <fullName evidence="5">Oxygen regulatory protein NreC</fullName>
    </submittedName>
</protein>
<evidence type="ECO:0000313" key="6">
    <source>
        <dbReference type="Proteomes" id="UP000318288"/>
    </source>
</evidence>
<comment type="caution">
    <text evidence="5">The sequence shown here is derived from an EMBL/GenBank/DDBJ whole genome shotgun (WGS) entry which is preliminary data.</text>
</comment>
<dbReference type="PRINTS" id="PR00038">
    <property type="entry name" value="HTHLUXR"/>
</dbReference>
<dbReference type="OrthoDB" id="274716at2"/>
<proteinExistence type="predicted"/>
<dbReference type="GO" id="GO:0003677">
    <property type="term" value="F:DNA binding"/>
    <property type="evidence" value="ECO:0007669"/>
    <property type="project" value="UniProtKB-KW"/>
</dbReference>
<keyword evidence="3" id="KW-0804">Transcription</keyword>
<dbReference type="InterPro" id="IPR016032">
    <property type="entry name" value="Sig_transdc_resp-reg_C-effctor"/>
</dbReference>
<dbReference type="InterPro" id="IPR035965">
    <property type="entry name" value="PAS-like_dom_sf"/>
</dbReference>
<dbReference type="PROSITE" id="PS50043">
    <property type="entry name" value="HTH_LUXR_2"/>
    <property type="match status" value="1"/>
</dbReference>
<organism evidence="5 6">
    <name type="scientific">Rubripirellula tenax</name>
    <dbReference type="NCBI Taxonomy" id="2528015"/>
    <lineage>
        <taxon>Bacteria</taxon>
        <taxon>Pseudomonadati</taxon>
        <taxon>Planctomycetota</taxon>
        <taxon>Planctomycetia</taxon>
        <taxon>Pirellulales</taxon>
        <taxon>Pirellulaceae</taxon>
        <taxon>Rubripirellula</taxon>
    </lineage>
</organism>
<accession>A0A5C6FAX3</accession>
<dbReference type="PANTHER" id="PTHR44688">
    <property type="entry name" value="DNA-BINDING TRANSCRIPTIONAL ACTIVATOR DEVR_DOSR"/>
    <property type="match status" value="1"/>
</dbReference>
<keyword evidence="1" id="KW-0805">Transcription regulation</keyword>
<keyword evidence="6" id="KW-1185">Reference proteome</keyword>
<dbReference type="GO" id="GO:0006355">
    <property type="term" value="P:regulation of DNA-templated transcription"/>
    <property type="evidence" value="ECO:0007669"/>
    <property type="project" value="InterPro"/>
</dbReference>
<dbReference type="EMBL" id="SJPW01000002">
    <property type="protein sequence ID" value="TWU58558.1"/>
    <property type="molecule type" value="Genomic_DNA"/>
</dbReference>
<dbReference type="InterPro" id="IPR000014">
    <property type="entry name" value="PAS"/>
</dbReference>
<evidence type="ECO:0000256" key="3">
    <source>
        <dbReference type="ARBA" id="ARBA00023163"/>
    </source>
</evidence>
<keyword evidence="2" id="KW-0238">DNA-binding</keyword>
<feature type="domain" description="HTH luxR-type" evidence="4">
    <location>
        <begin position="154"/>
        <end position="219"/>
    </location>
</feature>
<dbReference type="Gene3D" id="3.30.450.20">
    <property type="entry name" value="PAS domain"/>
    <property type="match status" value="1"/>
</dbReference>
<dbReference type="Proteomes" id="UP000318288">
    <property type="component" value="Unassembled WGS sequence"/>
</dbReference>
<evidence type="ECO:0000313" key="5">
    <source>
        <dbReference type="EMBL" id="TWU58558.1"/>
    </source>
</evidence>
<dbReference type="CDD" id="cd06170">
    <property type="entry name" value="LuxR_C_like"/>
    <property type="match status" value="1"/>
</dbReference>
<evidence type="ECO:0000259" key="4">
    <source>
        <dbReference type="PROSITE" id="PS50043"/>
    </source>
</evidence>
<dbReference type="AlphaFoldDB" id="A0A5C6FAX3"/>
<sequence length="237" mass="26630">MANTDAKTERIQSRVDPPDFGKNTLWDALSRTPGVGLSVIDVHERLLFVNAVSREWFLGSADADVDGKSMRDFHPDTFVDERMDMIQQVVTTSKPMSIDHIYHGRRIKSTLWPMADRKPPFDRVIVVSLTHAGWSSHPVVNAIPFETYETRFIDLGPLNVLTKREVEVMALLGHGLSVPQTAKILHRSVKTIERHKSAISKKLNLSGQSELVMTVSSMGLEVSDAMLTRHEMDAEED</sequence>
<gene>
    <name evidence="5" type="primary">nreC_2</name>
    <name evidence="5" type="ORF">Poly51_13370</name>
</gene>
<dbReference type="InterPro" id="IPR036388">
    <property type="entry name" value="WH-like_DNA-bd_sf"/>
</dbReference>
<dbReference type="SMART" id="SM00421">
    <property type="entry name" value="HTH_LUXR"/>
    <property type="match status" value="1"/>
</dbReference>
<evidence type="ECO:0000256" key="2">
    <source>
        <dbReference type="ARBA" id="ARBA00023125"/>
    </source>
</evidence>
<dbReference type="SUPFAM" id="SSF55785">
    <property type="entry name" value="PYP-like sensor domain (PAS domain)"/>
    <property type="match status" value="1"/>
</dbReference>
<dbReference type="Gene3D" id="1.10.10.10">
    <property type="entry name" value="Winged helix-like DNA-binding domain superfamily/Winged helix DNA-binding domain"/>
    <property type="match status" value="1"/>
</dbReference>
<dbReference type="PANTHER" id="PTHR44688:SF16">
    <property type="entry name" value="DNA-BINDING TRANSCRIPTIONAL ACTIVATOR DEVR_DOSR"/>
    <property type="match status" value="1"/>
</dbReference>
<evidence type="ECO:0000256" key="1">
    <source>
        <dbReference type="ARBA" id="ARBA00023015"/>
    </source>
</evidence>
<reference evidence="5 6" key="1">
    <citation type="submission" date="2019-02" db="EMBL/GenBank/DDBJ databases">
        <title>Deep-cultivation of Planctomycetes and their phenomic and genomic characterization uncovers novel biology.</title>
        <authorList>
            <person name="Wiegand S."/>
            <person name="Jogler M."/>
            <person name="Boedeker C."/>
            <person name="Pinto D."/>
            <person name="Vollmers J."/>
            <person name="Rivas-Marin E."/>
            <person name="Kohn T."/>
            <person name="Peeters S.H."/>
            <person name="Heuer A."/>
            <person name="Rast P."/>
            <person name="Oberbeckmann S."/>
            <person name="Bunk B."/>
            <person name="Jeske O."/>
            <person name="Meyerdierks A."/>
            <person name="Storesund J.E."/>
            <person name="Kallscheuer N."/>
            <person name="Luecker S."/>
            <person name="Lage O.M."/>
            <person name="Pohl T."/>
            <person name="Merkel B.J."/>
            <person name="Hornburger P."/>
            <person name="Mueller R.-W."/>
            <person name="Bruemmer F."/>
            <person name="Labrenz M."/>
            <person name="Spormann A.M."/>
            <person name="Op Den Camp H."/>
            <person name="Overmann J."/>
            <person name="Amann R."/>
            <person name="Jetten M.S.M."/>
            <person name="Mascher T."/>
            <person name="Medema M.H."/>
            <person name="Devos D.P."/>
            <person name="Kaster A.-K."/>
            <person name="Ovreas L."/>
            <person name="Rohde M."/>
            <person name="Galperin M.Y."/>
            <person name="Jogler C."/>
        </authorList>
    </citation>
    <scope>NUCLEOTIDE SEQUENCE [LARGE SCALE GENOMIC DNA]</scope>
    <source>
        <strain evidence="5 6">Poly51</strain>
    </source>
</reference>
<dbReference type="InterPro" id="IPR013656">
    <property type="entry name" value="PAS_4"/>
</dbReference>
<dbReference type="InterPro" id="IPR000792">
    <property type="entry name" value="Tscrpt_reg_LuxR_C"/>
</dbReference>
<dbReference type="Pfam" id="PF00196">
    <property type="entry name" value="GerE"/>
    <property type="match status" value="1"/>
</dbReference>
<dbReference type="SUPFAM" id="SSF46894">
    <property type="entry name" value="C-terminal effector domain of the bipartite response regulators"/>
    <property type="match status" value="1"/>
</dbReference>
<name>A0A5C6FAX3_9BACT</name>
<dbReference type="CDD" id="cd00130">
    <property type="entry name" value="PAS"/>
    <property type="match status" value="1"/>
</dbReference>
<dbReference type="Pfam" id="PF08448">
    <property type="entry name" value="PAS_4"/>
    <property type="match status" value="1"/>
</dbReference>